<evidence type="ECO:0000259" key="1">
    <source>
        <dbReference type="Pfam" id="PF05050"/>
    </source>
</evidence>
<dbReference type="RefSeq" id="WP_091606018.1">
    <property type="nucleotide sequence ID" value="NZ_FMCX01000002.1"/>
</dbReference>
<dbReference type="Proteomes" id="UP000199504">
    <property type="component" value="Unassembled WGS sequence"/>
</dbReference>
<dbReference type="InterPro" id="IPR006342">
    <property type="entry name" value="FkbM_mtfrase"/>
</dbReference>
<proteinExistence type="predicted"/>
<dbReference type="EMBL" id="FMCX01000002">
    <property type="protein sequence ID" value="SCE99021.1"/>
    <property type="molecule type" value="Genomic_DNA"/>
</dbReference>
<keyword evidence="3" id="KW-1185">Reference proteome</keyword>
<dbReference type="SUPFAM" id="SSF53335">
    <property type="entry name" value="S-adenosyl-L-methionine-dependent methyltransferases"/>
    <property type="match status" value="1"/>
</dbReference>
<dbReference type="PANTHER" id="PTHR34203">
    <property type="entry name" value="METHYLTRANSFERASE, FKBM FAMILY PROTEIN"/>
    <property type="match status" value="1"/>
</dbReference>
<dbReference type="AlphaFoldDB" id="A0A1C4WT27"/>
<reference evidence="3" key="1">
    <citation type="submission" date="2016-06" db="EMBL/GenBank/DDBJ databases">
        <authorList>
            <person name="Varghese N."/>
            <person name="Submissions Spin"/>
        </authorList>
    </citation>
    <scope>NUCLEOTIDE SEQUENCE [LARGE SCALE GENOMIC DNA]</scope>
    <source>
        <strain evidence="3">DSM 44830</strain>
    </source>
</reference>
<name>A0A1C4WT27_9ACTN</name>
<organism evidence="2 3">
    <name type="scientific">Micromonospora mirobrigensis</name>
    <dbReference type="NCBI Taxonomy" id="262898"/>
    <lineage>
        <taxon>Bacteria</taxon>
        <taxon>Bacillati</taxon>
        <taxon>Actinomycetota</taxon>
        <taxon>Actinomycetes</taxon>
        <taxon>Micromonosporales</taxon>
        <taxon>Micromonosporaceae</taxon>
        <taxon>Micromonospora</taxon>
    </lineage>
</organism>
<dbReference type="InterPro" id="IPR029063">
    <property type="entry name" value="SAM-dependent_MTases_sf"/>
</dbReference>
<keyword evidence="2" id="KW-0489">Methyltransferase</keyword>
<evidence type="ECO:0000313" key="2">
    <source>
        <dbReference type="EMBL" id="SCE99021.1"/>
    </source>
</evidence>
<dbReference type="Pfam" id="PF05050">
    <property type="entry name" value="Methyltransf_21"/>
    <property type="match status" value="1"/>
</dbReference>
<gene>
    <name evidence="2" type="ORF">GA0070564_102471</name>
</gene>
<dbReference type="PANTHER" id="PTHR34203:SF15">
    <property type="entry name" value="SLL1173 PROTEIN"/>
    <property type="match status" value="1"/>
</dbReference>
<dbReference type="InterPro" id="IPR052514">
    <property type="entry name" value="SAM-dependent_MTase"/>
</dbReference>
<dbReference type="Gene3D" id="3.40.50.150">
    <property type="entry name" value="Vaccinia Virus protein VP39"/>
    <property type="match status" value="1"/>
</dbReference>
<feature type="domain" description="Methyltransferase FkbM" evidence="1">
    <location>
        <begin position="53"/>
        <end position="181"/>
    </location>
</feature>
<keyword evidence="2" id="KW-0808">Transferase</keyword>
<dbReference type="STRING" id="262898.GA0070564_102471"/>
<dbReference type="OrthoDB" id="7542440at2"/>
<protein>
    <submittedName>
        <fullName evidence="2">Methyltransferase, FkbM family</fullName>
    </submittedName>
</protein>
<evidence type="ECO:0000313" key="3">
    <source>
        <dbReference type="Proteomes" id="UP000199504"/>
    </source>
</evidence>
<sequence>MDARTVAIEALKQDPATSSLRRSLDFYYGDPARDATLDAFYARFLTAGDLAFDVGAHVGDHTGCFRRLGARVVAVEPQPACSRALRTLYADDAGVTLVEAACGAAAGRIPLAVNTANPTVSTAAADFRRAAQGAAGWRHERWDAQVEVEVVTLDALIDAYGVPAFVKIDVEGFEDAVLAGLSRPPPVLSFEFTTIARPVAYRCLDRLVGLGFDDFNVALGDSRSLLLPDWVPAVRMAERLRALPHAANSGDVYCRSGRRRP</sequence>
<dbReference type="NCBIfam" id="TIGR01444">
    <property type="entry name" value="fkbM_fam"/>
    <property type="match status" value="1"/>
</dbReference>
<dbReference type="GO" id="GO:0008168">
    <property type="term" value="F:methyltransferase activity"/>
    <property type="evidence" value="ECO:0007669"/>
    <property type="project" value="UniProtKB-KW"/>
</dbReference>
<accession>A0A1C4WT27</accession>
<dbReference type="GO" id="GO:0032259">
    <property type="term" value="P:methylation"/>
    <property type="evidence" value="ECO:0007669"/>
    <property type="project" value="UniProtKB-KW"/>
</dbReference>